<evidence type="ECO:0000313" key="2">
    <source>
        <dbReference type="Proteomes" id="UP000219048"/>
    </source>
</evidence>
<gene>
    <name evidence="1" type="ORF">SAMN06265377_2898</name>
</gene>
<sequence>MAINFMKFNNTKRTYFPNAINFALLIIFCSVFISCGEDHSSIVKVENSDNQWPMSGGPDGSWKIKTSSKVPTKWSVRTGENIKWKKALPAGGQSGIAVWGKKIFFTINPPLDTPSFSELQNQHNKAKNAYDTYYDVVLNDLKKERDPAFQKTLNTYSTANKKWTAFLEKDENYQNASKENKKGIANKLKRENELGKNLSATAQSLVDFVHSTSDKLIEYHNKLNETSDALKTRAYGADIILYCMNADNGETLWTKRIKGELPSEYNYGFSDSTSPCPITDGEHVWAINASGGMACFSMDGDLIWERTWMPTVGRPFNKQFDSALYDDLILNVEPPEKNDSTRIQEWNYLHAFDKNSGKRLWVTEEAITHYNTPILGETIDKKPAILIGRGGPHGVPERPVGLSLIGLEGEKAGVALWNWESKVPNEISGYGALNTQHWDKHKISWTNKGEDNVVIDSNTGELIGQNPLNFVNQYIYDEQTKQHVLKENVELKNLENEFHCNMSVNDHTFYMVMHQPFVARHNIETGKNEHLELPREINPDGSFIWKTPQKNDGLNSRGQLHSTDSRILGDGFQRSFLGSPTMINDYLFFTNALGIVYVIDTTTENFDETAIVAINDLGEKGKTWTVNSLSFANGNIYHRTLKEIICIGK</sequence>
<dbReference type="Gene3D" id="2.130.10.10">
    <property type="entry name" value="YVTN repeat-like/Quinoprotein amine dehydrogenase"/>
    <property type="match status" value="1"/>
</dbReference>
<dbReference type="AlphaFoldDB" id="A0A285MVC7"/>
<dbReference type="SUPFAM" id="SSF50998">
    <property type="entry name" value="Quinoprotein alcohol dehydrogenase-like"/>
    <property type="match status" value="1"/>
</dbReference>
<name>A0A285MVC7_9FLAO</name>
<protein>
    <submittedName>
        <fullName evidence="1">PQQ-like domain-containing protein</fullName>
    </submittedName>
</protein>
<keyword evidence="2" id="KW-1185">Reference proteome</keyword>
<reference evidence="2" key="1">
    <citation type="submission" date="2017-09" db="EMBL/GenBank/DDBJ databases">
        <authorList>
            <person name="Varghese N."/>
            <person name="Submissions S."/>
        </authorList>
    </citation>
    <scope>NUCLEOTIDE SEQUENCE [LARGE SCALE GENOMIC DNA]</scope>
    <source>
        <strain evidence="2">DSM 25885</strain>
    </source>
</reference>
<proteinExistence type="predicted"/>
<dbReference type="RefSeq" id="WP_097046509.1">
    <property type="nucleotide sequence ID" value="NZ_OBEH01000004.1"/>
</dbReference>
<dbReference type="OrthoDB" id="7012117at2"/>
<accession>A0A285MVC7</accession>
<dbReference type="PANTHER" id="PTHR34512">
    <property type="entry name" value="CELL SURFACE PROTEIN"/>
    <property type="match status" value="1"/>
</dbReference>
<dbReference type="Proteomes" id="UP000219048">
    <property type="component" value="Unassembled WGS sequence"/>
</dbReference>
<dbReference type="PROSITE" id="PS51257">
    <property type="entry name" value="PROKAR_LIPOPROTEIN"/>
    <property type="match status" value="1"/>
</dbReference>
<evidence type="ECO:0000313" key="1">
    <source>
        <dbReference type="EMBL" id="SNZ01068.1"/>
    </source>
</evidence>
<dbReference type="InterPro" id="IPR015943">
    <property type="entry name" value="WD40/YVTN_repeat-like_dom_sf"/>
</dbReference>
<dbReference type="PANTHER" id="PTHR34512:SF30">
    <property type="entry name" value="OUTER MEMBRANE PROTEIN ASSEMBLY FACTOR BAMB"/>
    <property type="match status" value="1"/>
</dbReference>
<dbReference type="EMBL" id="OBEH01000004">
    <property type="protein sequence ID" value="SNZ01068.1"/>
    <property type="molecule type" value="Genomic_DNA"/>
</dbReference>
<organism evidence="1 2">
    <name type="scientific">Flagellimonas pacifica</name>
    <dbReference type="NCBI Taxonomy" id="1247520"/>
    <lineage>
        <taxon>Bacteria</taxon>
        <taxon>Pseudomonadati</taxon>
        <taxon>Bacteroidota</taxon>
        <taxon>Flavobacteriia</taxon>
        <taxon>Flavobacteriales</taxon>
        <taxon>Flavobacteriaceae</taxon>
        <taxon>Flagellimonas</taxon>
    </lineage>
</organism>
<dbReference type="InterPro" id="IPR011047">
    <property type="entry name" value="Quinoprotein_ADH-like_sf"/>
</dbReference>